<dbReference type="PROSITE" id="PS50011">
    <property type="entry name" value="PROTEIN_KINASE_DOM"/>
    <property type="match status" value="1"/>
</dbReference>
<feature type="domain" description="Protein kinase" evidence="6">
    <location>
        <begin position="24"/>
        <end position="294"/>
    </location>
</feature>
<evidence type="ECO:0000313" key="7">
    <source>
        <dbReference type="EMBL" id="GMI33862.1"/>
    </source>
</evidence>
<dbReference type="GO" id="GO:0004674">
    <property type="term" value="F:protein serine/threonine kinase activity"/>
    <property type="evidence" value="ECO:0007669"/>
    <property type="project" value="UniProtKB-KW"/>
</dbReference>
<keyword evidence="2 3" id="KW-0067">ATP-binding</keyword>
<evidence type="ECO:0000256" key="5">
    <source>
        <dbReference type="SAM" id="MobiDB-lite"/>
    </source>
</evidence>
<dbReference type="Pfam" id="PF03382">
    <property type="entry name" value="DUF285"/>
    <property type="match status" value="1"/>
</dbReference>
<evidence type="ECO:0000256" key="2">
    <source>
        <dbReference type="ARBA" id="ARBA00022840"/>
    </source>
</evidence>
<evidence type="ECO:0000256" key="1">
    <source>
        <dbReference type="ARBA" id="ARBA00022741"/>
    </source>
</evidence>
<keyword evidence="4" id="KW-0808">Transferase</keyword>
<feature type="region of interest" description="Disordered" evidence="5">
    <location>
        <begin position="297"/>
        <end position="333"/>
    </location>
</feature>
<dbReference type="AlphaFoldDB" id="A0A9W7L5K5"/>
<protein>
    <recommendedName>
        <fullName evidence="6">Protein kinase domain-containing protein</fullName>
    </recommendedName>
</protein>
<proteinExistence type="inferred from homology"/>
<keyword evidence="4" id="KW-0418">Kinase</keyword>
<keyword evidence="1 3" id="KW-0547">Nucleotide-binding</keyword>
<dbReference type="OrthoDB" id="206587at2759"/>
<feature type="binding site" evidence="3">
    <location>
        <position position="51"/>
    </location>
    <ligand>
        <name>ATP</name>
        <dbReference type="ChEBI" id="CHEBI:30616"/>
    </ligand>
</feature>
<dbReference type="Proteomes" id="UP001165065">
    <property type="component" value="Unassembled WGS sequence"/>
</dbReference>
<dbReference type="GO" id="GO:0005524">
    <property type="term" value="F:ATP binding"/>
    <property type="evidence" value="ECO:0007669"/>
    <property type="project" value="UniProtKB-UniRule"/>
</dbReference>
<evidence type="ECO:0000313" key="8">
    <source>
        <dbReference type="Proteomes" id="UP001165065"/>
    </source>
</evidence>
<evidence type="ECO:0000256" key="4">
    <source>
        <dbReference type="RuleBase" id="RU000304"/>
    </source>
</evidence>
<dbReference type="SUPFAM" id="SSF56112">
    <property type="entry name" value="Protein kinase-like (PK-like)"/>
    <property type="match status" value="1"/>
</dbReference>
<evidence type="ECO:0000256" key="3">
    <source>
        <dbReference type="PROSITE-ProRule" id="PRU10141"/>
    </source>
</evidence>
<dbReference type="Gene3D" id="1.10.510.10">
    <property type="entry name" value="Transferase(Phosphotransferase) domain 1"/>
    <property type="match status" value="1"/>
</dbReference>
<dbReference type="EMBL" id="BRYA01000834">
    <property type="protein sequence ID" value="GMI33862.1"/>
    <property type="molecule type" value="Genomic_DNA"/>
</dbReference>
<dbReference type="PROSITE" id="PS00108">
    <property type="entry name" value="PROTEIN_KINASE_ST"/>
    <property type="match status" value="1"/>
</dbReference>
<gene>
    <name evidence="7" type="ORF">TrCOL_g3237</name>
</gene>
<name>A0A9W7L5K5_9STRA</name>
<dbReference type="SMART" id="SM00220">
    <property type="entry name" value="S_TKc"/>
    <property type="match status" value="1"/>
</dbReference>
<dbReference type="InterPro" id="IPR008271">
    <property type="entry name" value="Ser/Thr_kinase_AS"/>
</dbReference>
<keyword evidence="4" id="KW-0723">Serine/threonine-protein kinase</keyword>
<evidence type="ECO:0000259" key="6">
    <source>
        <dbReference type="PROSITE" id="PS50011"/>
    </source>
</evidence>
<dbReference type="InterPro" id="IPR000719">
    <property type="entry name" value="Prot_kinase_dom"/>
</dbReference>
<dbReference type="PROSITE" id="PS00107">
    <property type="entry name" value="PROTEIN_KINASE_ATP"/>
    <property type="match status" value="1"/>
</dbReference>
<dbReference type="PANTHER" id="PTHR27001:SF931">
    <property type="entry name" value="OS11G0664100 PROTEIN"/>
    <property type="match status" value="1"/>
</dbReference>
<keyword evidence="8" id="KW-1185">Reference proteome</keyword>
<dbReference type="InterPro" id="IPR011009">
    <property type="entry name" value="Kinase-like_dom_sf"/>
</dbReference>
<dbReference type="GO" id="GO:0005886">
    <property type="term" value="C:plasma membrane"/>
    <property type="evidence" value="ECO:0007669"/>
    <property type="project" value="TreeGrafter"/>
</dbReference>
<organism evidence="7 8">
    <name type="scientific">Triparma columacea</name>
    <dbReference type="NCBI Taxonomy" id="722753"/>
    <lineage>
        <taxon>Eukaryota</taxon>
        <taxon>Sar</taxon>
        <taxon>Stramenopiles</taxon>
        <taxon>Ochrophyta</taxon>
        <taxon>Bolidophyceae</taxon>
        <taxon>Parmales</taxon>
        <taxon>Triparmaceae</taxon>
        <taxon>Triparma</taxon>
    </lineage>
</organism>
<dbReference type="PANTHER" id="PTHR27001">
    <property type="entry name" value="OS01G0253100 PROTEIN"/>
    <property type="match status" value="1"/>
</dbReference>
<dbReference type="InterPro" id="IPR017441">
    <property type="entry name" value="Protein_kinase_ATP_BS"/>
</dbReference>
<comment type="caution">
    <text evidence="7">The sequence shown here is derived from an EMBL/GenBank/DDBJ whole genome shotgun (WGS) entry which is preliminary data.</text>
</comment>
<reference evidence="8" key="1">
    <citation type="journal article" date="2023" name="Commun. Biol.">
        <title>Genome analysis of Parmales, the sister group of diatoms, reveals the evolutionary specialization of diatoms from phago-mixotrophs to photoautotrophs.</title>
        <authorList>
            <person name="Ban H."/>
            <person name="Sato S."/>
            <person name="Yoshikawa S."/>
            <person name="Yamada K."/>
            <person name="Nakamura Y."/>
            <person name="Ichinomiya M."/>
            <person name="Sato N."/>
            <person name="Blanc-Mathieu R."/>
            <person name="Endo H."/>
            <person name="Kuwata A."/>
            <person name="Ogata H."/>
        </authorList>
    </citation>
    <scope>NUCLEOTIDE SEQUENCE [LARGE SCALE GENOMIC DNA]</scope>
</reference>
<feature type="compositionally biased region" description="Basic and acidic residues" evidence="5">
    <location>
        <begin position="307"/>
        <end position="319"/>
    </location>
</feature>
<dbReference type="InterPro" id="IPR005046">
    <property type="entry name" value="DUF285"/>
</dbReference>
<accession>A0A9W7L5K5</accession>
<dbReference type="Pfam" id="PF00069">
    <property type="entry name" value="Pkinase"/>
    <property type="match status" value="1"/>
</dbReference>
<comment type="similarity">
    <text evidence="4">Belongs to the protein kinase superfamily.</text>
</comment>
<sequence length="412" mass="45550">MSALAADGSTKYSYASLSSMTNSFSVQNKIGHGGSGDVFFGQIVGSQVAIKVIEDMQGVQVDDTEFRRELSVLSMCRYENVVPLLGSLAEPGNPLCLVYRYMPGGSLADRLLPSSTFPPLTASERIDIAVGVASGLHYLHQPDSERNKPSIFHRDVKSANILLDADGRAKIADAGIAKEADSGYIDPYYEFICGTFTVASDVFSYGVVLLELLTGLKAFDSRQRPLNRKLFKRARSTKVPADKRAGFDKKKEKLLRDLAMECTAEDSHLRPSLEDCIARLLGTASNCTDMSDMFDGARAMSSSHKPKSSEEREEVEMKAKTQPPPPPPVEAGSGFKFTSNEQLKEAAFEWCEDKEKAKGVYGMIEDWDVSEVTSFERLFEYGGDFNEDLSRWDVSNVTMGHIELHEYAWHVL</sequence>